<organism evidence="5 6">
    <name type="scientific">Symbiodinium necroappetens</name>
    <dbReference type="NCBI Taxonomy" id="1628268"/>
    <lineage>
        <taxon>Eukaryota</taxon>
        <taxon>Sar</taxon>
        <taxon>Alveolata</taxon>
        <taxon>Dinophyceae</taxon>
        <taxon>Suessiales</taxon>
        <taxon>Symbiodiniaceae</taxon>
        <taxon>Symbiodinium</taxon>
    </lineage>
</organism>
<dbReference type="InterPro" id="IPR036398">
    <property type="entry name" value="CA_dom_sf"/>
</dbReference>
<keyword evidence="2" id="KW-1133">Transmembrane helix</keyword>
<dbReference type="GO" id="GO:0006307">
    <property type="term" value="P:DNA alkylation repair"/>
    <property type="evidence" value="ECO:0007669"/>
    <property type="project" value="InterPro"/>
</dbReference>
<feature type="transmembrane region" description="Helical" evidence="2">
    <location>
        <begin position="1113"/>
        <end position="1134"/>
    </location>
</feature>
<evidence type="ECO:0000313" key="6">
    <source>
        <dbReference type="Proteomes" id="UP000601435"/>
    </source>
</evidence>
<dbReference type="SUPFAM" id="SSF52949">
    <property type="entry name" value="Macro domain-like"/>
    <property type="match status" value="1"/>
</dbReference>
<dbReference type="InterPro" id="IPR005123">
    <property type="entry name" value="Oxoglu/Fe-dep_dioxygenase_dom"/>
</dbReference>
<dbReference type="SUPFAM" id="SSF51069">
    <property type="entry name" value="Carbonic anhydrase"/>
    <property type="match status" value="1"/>
</dbReference>
<proteinExistence type="predicted"/>
<dbReference type="SMART" id="SM01057">
    <property type="entry name" value="Carb_anhydrase"/>
    <property type="match status" value="1"/>
</dbReference>
<evidence type="ECO:0000256" key="2">
    <source>
        <dbReference type="SAM" id="Phobius"/>
    </source>
</evidence>
<evidence type="ECO:0000259" key="3">
    <source>
        <dbReference type="PROSITE" id="PS51144"/>
    </source>
</evidence>
<dbReference type="PROSITE" id="PS51144">
    <property type="entry name" value="ALPHA_CA_2"/>
    <property type="match status" value="1"/>
</dbReference>
<reference evidence="5" key="1">
    <citation type="submission" date="2021-02" db="EMBL/GenBank/DDBJ databases">
        <authorList>
            <person name="Dougan E. K."/>
            <person name="Rhodes N."/>
            <person name="Thang M."/>
            <person name="Chan C."/>
        </authorList>
    </citation>
    <scope>NUCLEOTIDE SEQUENCE</scope>
</reference>
<feature type="domain" description="Fe2OG dioxygenase" evidence="4">
    <location>
        <begin position="248"/>
        <end position="364"/>
    </location>
</feature>
<dbReference type="Gene3D" id="3.40.220.10">
    <property type="entry name" value="Leucine Aminopeptidase, subunit E, domain 1"/>
    <property type="match status" value="1"/>
</dbReference>
<dbReference type="InterPro" id="IPR032854">
    <property type="entry name" value="ALKBH3"/>
</dbReference>
<dbReference type="Pfam" id="PF01661">
    <property type="entry name" value="Macro"/>
    <property type="match status" value="1"/>
</dbReference>
<dbReference type="PANTHER" id="PTHR31212">
    <property type="entry name" value="ALPHA-KETOGLUTARATE-DEPENDENT DIOXYGENASE ALKB HOMOLOG 3"/>
    <property type="match status" value="1"/>
</dbReference>
<keyword evidence="2" id="KW-0472">Membrane</keyword>
<keyword evidence="2" id="KW-0812">Transmembrane</keyword>
<dbReference type="EMBL" id="CAJNJA010028697">
    <property type="protein sequence ID" value="CAE7609662.1"/>
    <property type="molecule type" value="Genomic_DNA"/>
</dbReference>
<evidence type="ECO:0000313" key="5">
    <source>
        <dbReference type="EMBL" id="CAE7609662.1"/>
    </source>
</evidence>
<dbReference type="Proteomes" id="UP000601435">
    <property type="component" value="Unassembled WGS sequence"/>
</dbReference>
<dbReference type="SUPFAM" id="SSF51197">
    <property type="entry name" value="Clavaminate synthase-like"/>
    <property type="match status" value="1"/>
</dbReference>
<dbReference type="PROSITE" id="PS51471">
    <property type="entry name" value="FE2OG_OXY"/>
    <property type="match status" value="1"/>
</dbReference>
<dbReference type="Gene3D" id="3.10.200.10">
    <property type="entry name" value="Alpha carbonic anhydrase"/>
    <property type="match status" value="1"/>
</dbReference>
<gene>
    <name evidence="5" type="primary">cah</name>
    <name evidence="5" type="ORF">SNEC2469_LOCUS17357</name>
</gene>
<dbReference type="InterPro" id="IPR043472">
    <property type="entry name" value="Macro_dom-like"/>
</dbReference>
<evidence type="ECO:0000256" key="1">
    <source>
        <dbReference type="SAM" id="MobiDB-lite"/>
    </source>
</evidence>
<dbReference type="OrthoDB" id="545910at2759"/>
<accession>A0A812V6C5</accession>
<evidence type="ECO:0000259" key="4">
    <source>
        <dbReference type="PROSITE" id="PS51471"/>
    </source>
</evidence>
<keyword evidence="6" id="KW-1185">Reference proteome</keyword>
<dbReference type="Pfam" id="PF13532">
    <property type="entry name" value="2OG-FeII_Oxy_2"/>
    <property type="match status" value="1"/>
</dbReference>
<dbReference type="InterPro" id="IPR037151">
    <property type="entry name" value="AlkB-like_sf"/>
</dbReference>
<dbReference type="Gene3D" id="2.60.120.590">
    <property type="entry name" value="Alpha-ketoglutarate-dependent dioxygenase AlkB-like"/>
    <property type="match status" value="1"/>
</dbReference>
<feature type="domain" description="Alpha-carbonic anhydrase" evidence="3">
    <location>
        <begin position="793"/>
        <end position="1084"/>
    </location>
</feature>
<dbReference type="InterPro" id="IPR002589">
    <property type="entry name" value="Macro_dom"/>
</dbReference>
<dbReference type="InterPro" id="IPR027450">
    <property type="entry name" value="AlkB-like"/>
</dbReference>
<feature type="compositionally biased region" description="Low complexity" evidence="1">
    <location>
        <begin position="1"/>
        <end position="12"/>
    </location>
</feature>
<dbReference type="GO" id="GO:0051213">
    <property type="term" value="F:dioxygenase activity"/>
    <property type="evidence" value="ECO:0007669"/>
    <property type="project" value="InterPro"/>
</dbReference>
<dbReference type="PANTHER" id="PTHR31212:SF4">
    <property type="entry name" value="ALPHA-KETOGLUTARATE-DEPENDENT DIOXYGENASE ALKB HOMOLOG 3"/>
    <property type="match status" value="1"/>
</dbReference>
<dbReference type="InterPro" id="IPR001148">
    <property type="entry name" value="CA_dom"/>
</dbReference>
<protein>
    <submittedName>
        <fullName evidence="5">Cah protein</fullName>
    </submittedName>
</protein>
<dbReference type="Pfam" id="PF00194">
    <property type="entry name" value="Carb_anhydrase"/>
    <property type="match status" value="1"/>
</dbReference>
<name>A0A812V6C5_9DINO</name>
<feature type="region of interest" description="Disordered" evidence="1">
    <location>
        <begin position="1"/>
        <end position="23"/>
    </location>
</feature>
<comment type="caution">
    <text evidence="5">The sequence shown here is derived from an EMBL/GenBank/DDBJ whole genome shotgun (WGS) entry which is preliminary data.</text>
</comment>
<sequence length="1408" mass="156365">MASLYPSLRSPLLPGPQSPGTQAAQALKDGVQRRLLSCQLEDLICAGTDTRSTPKPLVTELTKEPAPPGLLKNSIDGQRGRPTERIVRDIEERKASLRKVAKHSWNPTTDLEPSLEERPLLLLGDFTPKDGLKKESEAGNCERKILLWDEGRRCFASHWPGALASSFCSYAFDLLMQHGPWEALHSKKGQVTRETCWYVRAGCRCDYTYGIARVRAKKKPSATFRAAMETLLEEVMSRVCPGLPKDAWPNCANLNLYTEAWQSVGWHADDESLFMGRDRDCPIVSVSLGARREFWLALRHENCMDPQLKSIVEVDLCDGDVLTMEGLCQKHCVHFVPCDVRNVTPHPWQSDGRARINVTWRWIRDHKQRCPRRAADGDNATDFYFEKQGQVPSEKKALFAHSWAGGRALAWRSCQECDHDAWKGGRNCLKYQKQWLCRPCYEYMLTGGPPRERLQPPRQRGQRRPDISMIRARALQAEAVEEGTRQVAVKTEQDFYKRTKTQCLKQLLIQLMRTGMPLRERCLLLGNCSEQMLRHTCAYSNSYKCSTRRFESPLRLAAGSQSRCVVSPKVRNPDTFQAAPRSSETGGLVTSTTAPFTTFDAEDLAKQVGFATTCNIETGARWAPPPCGGGSGDSLFYLGFGFASLETAALHDLKNEVVIAFPACLQARCGPGFFGTLGGERHLFENSGKLRLLPRMDTLPLLLCQGDEVFRDNYEELQPNQSTTPQDDPRTAWHHDDTYDCVKKSVNARLLHVLLTISASRGPVFIVTCSQKLLALPLAVKAAKVVAETEYDGSWRQDHALQMLAVPTQPHMPERADVIALDVILRSLRELLGQSQAEINMTQTQKWTQRNEHLSAGRGIGERLGPFAAWSLAAQTVNVTLHPGPLTWEVKLVNPEAIVVQIGGLDYSLQSMSFKSPSEHTVEGAHNGMEIQMRHVAKSPFGGGEKVLMVSISLRLAENVNVGNAFLSPIFSTMPLDGQGAPSVFIANPYLDLAPPDKSYVRYSGSTTAPPCEHADWIVFMEPGYLGFQQLEQFRSSISGYQPSRLAPANSTPPLGVSEAWDSRWGRNNRLAQDLEFREVQMIQMMNVDASAVPKLTAFTGMAGNASWQQLNIYWIIALTLLVLACVICGVWLLRAQLFHEEEYPTGMYGRELRSNGCCEVSVPAICTTSGAMAHASAILPSTLPRAVQTLGTCMLHLRELALANRTWDFEFLIPLRGFSDVIVNSANETLEGPLFPYFPIGAECESGDVYYQDDVVDGRIHKAGGPALGRLCRRLPELPPEDDPDGPFPSPYTQRCEIGGARLTKVPEGGELVQHCQYVAHAVVPIWAGDLDLEEQNQRLSLLTKAYASAFAAAASSSSPVLATQCVWCDLWALVSFLVRVCFIFKSLRVVRLGPAVLEIEFANAVS</sequence>